<dbReference type="GO" id="GO:0003677">
    <property type="term" value="F:DNA binding"/>
    <property type="evidence" value="ECO:0007669"/>
    <property type="project" value="InterPro"/>
</dbReference>
<organism evidence="9 10">
    <name type="scientific">Candidatus Merdiplasma excrementigallinarum</name>
    <dbReference type="NCBI Taxonomy" id="2840864"/>
    <lineage>
        <taxon>Bacteria</taxon>
        <taxon>Bacillati</taxon>
        <taxon>Bacillota</taxon>
        <taxon>Clostridia</taxon>
        <taxon>Lachnospirales</taxon>
        <taxon>Lachnospiraceae</taxon>
        <taxon>Lachnospiraceae incertae sedis</taxon>
        <taxon>Candidatus Merdiplasma</taxon>
    </lineage>
</organism>
<evidence type="ECO:0000256" key="7">
    <source>
        <dbReference type="ARBA" id="ARBA00049244"/>
    </source>
</evidence>
<evidence type="ECO:0000259" key="8">
    <source>
        <dbReference type="Pfam" id="PF09115"/>
    </source>
</evidence>
<sequence length="329" mass="36231">MSGFSGIIGHETTIEHLKQAVVSGQVSHAYLIQGEAGTGKRTIADAFAAALQCEKGEGDACGSCHSCRQAASLNHPDIIHVTHEKPGSIGVDEIRAQLVNDVQIRPYNGKYKIYIVPEAEKMTAQAQNALLKTLEEPPAYAVILLLTTNAGLLLDTIRSRCVLLNLKPVPDRQVKAWLMEHLEIPDYQADICAAFSQGSVGRAMSLASSENFNAIKASAMQLLNNVKDMDIYEIVAAVKNVVQYKITVHDYLDILAVWFRDVLYFKATRDVDGIILKDQLKGIRSNASTSSYEGLEMILKAIQKAKIRLDANVNFELTMELLFLTIKEN</sequence>
<keyword evidence="3 9" id="KW-0808">Transferase</keyword>
<reference evidence="9" key="1">
    <citation type="submission" date="2020-10" db="EMBL/GenBank/DDBJ databases">
        <authorList>
            <person name="Gilroy R."/>
        </authorList>
    </citation>
    <scope>NUCLEOTIDE SEQUENCE</scope>
    <source>
        <strain evidence="9">ChiBcec6-7307</strain>
    </source>
</reference>
<dbReference type="InterPro" id="IPR050238">
    <property type="entry name" value="DNA_Rep/Repair_Clamp_Loader"/>
</dbReference>
<dbReference type="InterPro" id="IPR004622">
    <property type="entry name" value="DNA_pol_HolB"/>
</dbReference>
<dbReference type="SUPFAM" id="SSF52540">
    <property type="entry name" value="P-loop containing nucleoside triphosphate hydrolases"/>
    <property type="match status" value="1"/>
</dbReference>
<evidence type="ECO:0000313" key="9">
    <source>
        <dbReference type="EMBL" id="HIV23426.1"/>
    </source>
</evidence>
<evidence type="ECO:0000313" key="10">
    <source>
        <dbReference type="Proteomes" id="UP000886889"/>
    </source>
</evidence>
<dbReference type="EMBL" id="DVOS01000048">
    <property type="protein sequence ID" value="HIV23426.1"/>
    <property type="molecule type" value="Genomic_DNA"/>
</dbReference>
<keyword evidence="6" id="KW-0239">DNA-directed DNA polymerase</keyword>
<name>A0A9D1T8F7_9FIRM</name>
<dbReference type="AlphaFoldDB" id="A0A9D1T8F7"/>
<protein>
    <recommendedName>
        <fullName evidence="2">DNA polymerase III subunit delta'</fullName>
        <ecNumber evidence="1">2.7.7.7</ecNumber>
    </recommendedName>
</protein>
<dbReference type="GO" id="GO:0009360">
    <property type="term" value="C:DNA polymerase III complex"/>
    <property type="evidence" value="ECO:0007669"/>
    <property type="project" value="InterPro"/>
</dbReference>
<evidence type="ECO:0000256" key="2">
    <source>
        <dbReference type="ARBA" id="ARBA00014363"/>
    </source>
</evidence>
<dbReference type="Proteomes" id="UP000886889">
    <property type="component" value="Unassembled WGS sequence"/>
</dbReference>
<reference evidence="9" key="2">
    <citation type="journal article" date="2021" name="PeerJ">
        <title>Extensive microbial diversity within the chicken gut microbiome revealed by metagenomics and culture.</title>
        <authorList>
            <person name="Gilroy R."/>
            <person name="Ravi A."/>
            <person name="Getino M."/>
            <person name="Pursley I."/>
            <person name="Horton D.L."/>
            <person name="Alikhan N.F."/>
            <person name="Baker D."/>
            <person name="Gharbi K."/>
            <person name="Hall N."/>
            <person name="Watson M."/>
            <person name="Adriaenssens E.M."/>
            <person name="Foster-Nyarko E."/>
            <person name="Jarju S."/>
            <person name="Secka A."/>
            <person name="Antonio M."/>
            <person name="Oren A."/>
            <person name="Chaudhuri R.R."/>
            <person name="La Ragione R."/>
            <person name="Hildebrand F."/>
            <person name="Pallen M.J."/>
        </authorList>
    </citation>
    <scope>NUCLEOTIDE SEQUENCE</scope>
    <source>
        <strain evidence="9">ChiBcec6-7307</strain>
    </source>
</reference>
<dbReference type="GO" id="GO:0003887">
    <property type="term" value="F:DNA-directed DNA polymerase activity"/>
    <property type="evidence" value="ECO:0007669"/>
    <property type="project" value="UniProtKB-KW"/>
</dbReference>
<dbReference type="GO" id="GO:0008408">
    <property type="term" value="F:3'-5' exonuclease activity"/>
    <property type="evidence" value="ECO:0007669"/>
    <property type="project" value="InterPro"/>
</dbReference>
<feature type="domain" description="DNA polymerase III delta subunit C-terminal" evidence="8">
    <location>
        <begin position="247"/>
        <end position="326"/>
    </location>
</feature>
<dbReference type="Gene3D" id="3.40.50.300">
    <property type="entry name" value="P-loop containing nucleotide triphosphate hydrolases"/>
    <property type="match status" value="1"/>
</dbReference>
<dbReference type="PANTHER" id="PTHR11669">
    <property type="entry name" value="REPLICATION FACTOR C / DNA POLYMERASE III GAMMA-TAU SUBUNIT"/>
    <property type="match status" value="1"/>
</dbReference>
<keyword evidence="4 9" id="KW-0548">Nucleotidyltransferase</keyword>
<evidence type="ECO:0000256" key="4">
    <source>
        <dbReference type="ARBA" id="ARBA00022695"/>
    </source>
</evidence>
<comment type="catalytic activity">
    <reaction evidence="7">
        <text>DNA(n) + a 2'-deoxyribonucleoside 5'-triphosphate = DNA(n+1) + diphosphate</text>
        <dbReference type="Rhea" id="RHEA:22508"/>
        <dbReference type="Rhea" id="RHEA-COMP:17339"/>
        <dbReference type="Rhea" id="RHEA-COMP:17340"/>
        <dbReference type="ChEBI" id="CHEBI:33019"/>
        <dbReference type="ChEBI" id="CHEBI:61560"/>
        <dbReference type="ChEBI" id="CHEBI:173112"/>
        <dbReference type="EC" id="2.7.7.7"/>
    </reaction>
</comment>
<dbReference type="NCBIfam" id="TIGR00678">
    <property type="entry name" value="holB"/>
    <property type="match status" value="1"/>
</dbReference>
<dbReference type="EC" id="2.7.7.7" evidence="1"/>
<accession>A0A9D1T8F7</accession>
<dbReference type="InterPro" id="IPR027417">
    <property type="entry name" value="P-loop_NTPase"/>
</dbReference>
<dbReference type="PANTHER" id="PTHR11669:SF8">
    <property type="entry name" value="DNA POLYMERASE III SUBUNIT DELTA"/>
    <property type="match status" value="1"/>
</dbReference>
<gene>
    <name evidence="9" type="primary">holB</name>
    <name evidence="9" type="ORF">IAC80_05755</name>
</gene>
<evidence type="ECO:0000256" key="6">
    <source>
        <dbReference type="ARBA" id="ARBA00022932"/>
    </source>
</evidence>
<keyword evidence="5" id="KW-0235">DNA replication</keyword>
<evidence type="ECO:0000256" key="3">
    <source>
        <dbReference type="ARBA" id="ARBA00022679"/>
    </source>
</evidence>
<dbReference type="GO" id="GO:0006261">
    <property type="term" value="P:DNA-templated DNA replication"/>
    <property type="evidence" value="ECO:0007669"/>
    <property type="project" value="TreeGrafter"/>
</dbReference>
<evidence type="ECO:0000256" key="5">
    <source>
        <dbReference type="ARBA" id="ARBA00022705"/>
    </source>
</evidence>
<evidence type="ECO:0000256" key="1">
    <source>
        <dbReference type="ARBA" id="ARBA00012417"/>
    </source>
</evidence>
<dbReference type="Pfam" id="PF09115">
    <property type="entry name" value="DNApol3-delta_C"/>
    <property type="match status" value="1"/>
</dbReference>
<proteinExistence type="predicted"/>
<dbReference type="InterPro" id="IPR015199">
    <property type="entry name" value="DNA_pol_III_delta_C"/>
</dbReference>
<dbReference type="Pfam" id="PF13177">
    <property type="entry name" value="DNA_pol3_delta2"/>
    <property type="match status" value="1"/>
</dbReference>
<comment type="caution">
    <text evidence="9">The sequence shown here is derived from an EMBL/GenBank/DDBJ whole genome shotgun (WGS) entry which is preliminary data.</text>
</comment>